<dbReference type="Proteomes" id="UP001597241">
    <property type="component" value="Unassembled WGS sequence"/>
</dbReference>
<protein>
    <submittedName>
        <fullName evidence="1">Uncharacterized protein</fullName>
    </submittedName>
</protein>
<reference evidence="2" key="1">
    <citation type="journal article" date="2019" name="Int. J. Syst. Evol. Microbiol.">
        <title>The Global Catalogue of Microorganisms (GCM) 10K type strain sequencing project: providing services to taxonomists for standard genome sequencing and annotation.</title>
        <authorList>
            <consortium name="The Broad Institute Genomics Platform"/>
            <consortium name="The Broad Institute Genome Sequencing Center for Infectious Disease"/>
            <person name="Wu L."/>
            <person name="Ma J."/>
        </authorList>
    </citation>
    <scope>NUCLEOTIDE SEQUENCE [LARGE SCALE GENOMIC DNA]</scope>
    <source>
        <strain evidence="2">CCUG 62221</strain>
    </source>
</reference>
<proteinExistence type="predicted"/>
<dbReference type="RefSeq" id="WP_386809277.1">
    <property type="nucleotide sequence ID" value="NZ_JBHTMV010000004.1"/>
</dbReference>
<dbReference type="EMBL" id="JBHTMV010000004">
    <property type="protein sequence ID" value="MFD1294084.1"/>
    <property type="molecule type" value="Genomic_DNA"/>
</dbReference>
<evidence type="ECO:0000313" key="1">
    <source>
        <dbReference type="EMBL" id="MFD1294084.1"/>
    </source>
</evidence>
<organism evidence="1 2">
    <name type="scientific">Lutibacter holmesii</name>
    <dbReference type="NCBI Taxonomy" id="1137985"/>
    <lineage>
        <taxon>Bacteria</taxon>
        <taxon>Pseudomonadati</taxon>
        <taxon>Bacteroidota</taxon>
        <taxon>Flavobacteriia</taxon>
        <taxon>Flavobacteriales</taxon>
        <taxon>Flavobacteriaceae</taxon>
        <taxon>Lutibacter</taxon>
    </lineage>
</organism>
<comment type="caution">
    <text evidence="1">The sequence shown here is derived from an EMBL/GenBank/DDBJ whole genome shotgun (WGS) entry which is preliminary data.</text>
</comment>
<gene>
    <name evidence="1" type="ORF">ACFQ5N_09585</name>
</gene>
<keyword evidence="2" id="KW-1185">Reference proteome</keyword>
<sequence length="159" mass="19289">MKAVTVTVLKKELNNKSNSELIELCLRLSKFKKENKELLTYLLFEASYEEGYIETVKLEIDEQFELINTKTYYFIKKSVRKILRMIKKYIRYSKKKETEIELLLYFCKKMKEFKPAISRNTVLQNIQTREIETIKKKLLLVHEDLQYDYNLELQDLQKR</sequence>
<name>A0ABW3WPB3_9FLAO</name>
<evidence type="ECO:0000313" key="2">
    <source>
        <dbReference type="Proteomes" id="UP001597241"/>
    </source>
</evidence>
<accession>A0ABW3WPB3</accession>